<keyword evidence="1" id="KW-0472">Membrane</keyword>
<name>A0A0B5QAC3_CLOBE</name>
<gene>
    <name evidence="3" type="primary">ylbJ</name>
    <name evidence="3" type="ORF">IS491_24515</name>
    <name evidence="2" type="ORF">LF65_01287</name>
</gene>
<feature type="transmembrane region" description="Helical" evidence="1">
    <location>
        <begin position="6"/>
        <end position="22"/>
    </location>
</feature>
<feature type="transmembrane region" description="Helical" evidence="1">
    <location>
        <begin position="324"/>
        <end position="342"/>
    </location>
</feature>
<evidence type="ECO:0000313" key="3">
    <source>
        <dbReference type="EMBL" id="MBF7811759.1"/>
    </source>
</evidence>
<evidence type="ECO:0000313" key="4">
    <source>
        <dbReference type="Proteomes" id="UP000031866"/>
    </source>
</evidence>
<keyword evidence="1" id="KW-1133">Transmembrane helix</keyword>
<evidence type="ECO:0000313" key="2">
    <source>
        <dbReference type="EMBL" id="AJG97900.1"/>
    </source>
</evidence>
<dbReference type="InterPro" id="IPR014226">
    <property type="entry name" value="Spore_IM_YlbJ"/>
</dbReference>
<reference evidence="2" key="2">
    <citation type="submission" date="2016-02" db="EMBL/GenBank/DDBJ databases">
        <title>Genome sequence of Clostridium beijerinckii strain 59B.</title>
        <authorList>
            <person name="Little G.T."/>
            <person name="Minton N.P."/>
        </authorList>
    </citation>
    <scope>NUCLEOTIDE SEQUENCE</scope>
    <source>
        <strain evidence="2">NCIMB 14988</strain>
    </source>
</reference>
<dbReference type="EMBL" id="JADOEF010000003">
    <property type="protein sequence ID" value="MBF7811759.1"/>
    <property type="molecule type" value="Genomic_DNA"/>
</dbReference>
<feature type="transmembrane region" description="Helical" evidence="1">
    <location>
        <begin position="166"/>
        <end position="184"/>
    </location>
</feature>
<dbReference type="Proteomes" id="UP000031866">
    <property type="component" value="Chromosome"/>
</dbReference>
<feature type="transmembrane region" description="Helical" evidence="1">
    <location>
        <begin position="291"/>
        <end position="312"/>
    </location>
</feature>
<protein>
    <submittedName>
        <fullName evidence="2">Sporulation integral membrane protein YlbJ</fullName>
    </submittedName>
</protein>
<dbReference type="EMBL" id="CP010086">
    <property type="protein sequence ID" value="AJG97900.1"/>
    <property type="molecule type" value="Genomic_DNA"/>
</dbReference>
<feature type="transmembrane region" description="Helical" evidence="1">
    <location>
        <begin position="59"/>
        <end position="80"/>
    </location>
</feature>
<feature type="transmembrane region" description="Helical" evidence="1">
    <location>
        <begin position="219"/>
        <end position="239"/>
    </location>
</feature>
<keyword evidence="1" id="KW-0812">Transmembrane</keyword>
<dbReference type="RefSeq" id="WP_011968501.1">
    <property type="nucleotide sequence ID" value="NZ_CP010086.2"/>
</dbReference>
<dbReference type="KEGG" id="cbei:LF65_01287"/>
<dbReference type="STRING" id="1520.LF65_01287"/>
<reference evidence="4" key="1">
    <citation type="submission" date="2014-12" db="EMBL/GenBank/DDBJ databases">
        <title>Genome sequence of Clostridium beijerinckii strain 59B.</title>
        <authorList>
            <person name="Little G.T."/>
            <person name="Minton N.P."/>
        </authorList>
    </citation>
    <scope>NUCLEOTIDE SEQUENCE [LARGE SCALE GENOMIC DNA]</scope>
    <source>
        <strain evidence="4">59B</strain>
    </source>
</reference>
<proteinExistence type="predicted"/>
<dbReference type="OMA" id="LEPFMRP"/>
<organism evidence="2 4">
    <name type="scientific">Clostridium beijerinckii</name>
    <name type="common">Clostridium MP</name>
    <dbReference type="NCBI Taxonomy" id="1520"/>
    <lineage>
        <taxon>Bacteria</taxon>
        <taxon>Bacillati</taxon>
        <taxon>Bacillota</taxon>
        <taxon>Clostridia</taxon>
        <taxon>Eubacteriales</taxon>
        <taxon>Clostridiaceae</taxon>
        <taxon>Clostridium</taxon>
    </lineage>
</organism>
<dbReference type="NCBIfam" id="TIGR02871">
    <property type="entry name" value="spore_ylbJ"/>
    <property type="match status" value="1"/>
</dbReference>
<dbReference type="OrthoDB" id="1645614at2"/>
<dbReference type="AlphaFoldDB" id="A0A0B5QAC3"/>
<sequence length="393" mass="43700">MIYIIILWFLIISLIFILIKQLNIKKNTIICIFISVLIVLFVLNINQCIVAAIDGCKLWYNSILPTTFPFVVICNLLIYYDGINLYSKFLGPLICKPLGLSRNCSFPIVASILCGYPLGAKYCVDLYKMEYIDRNEYERLLNIASNVGPLFLIGSVAGTLLGNVSLGYILLLGSNLSIIIMGFLTKKKRNLNTLSSLPCPKNESMNFGNAVKNAVQNGINTTLSIGGFIIIFSVVISLVKNNPYIHIAFRQLDNVLKLPSQTLYSIFLGSIEMTNGCSIISPLEISIPLKLGIISFLTSFSGLAVIAQVSSFVSDTKINYSRYIFLKVIQGIVSFIITYGLCKVFPTSIYTSNLQMSHSSSLFVYIYPALTILLLTLLLSIFNRTLKLFFHTA</sequence>
<reference evidence="3" key="3">
    <citation type="submission" date="2020-11" db="EMBL/GenBank/DDBJ databases">
        <authorList>
            <person name="Thieme N."/>
            <person name="Liebl W."/>
            <person name="Zverlov V."/>
        </authorList>
    </citation>
    <scope>NUCLEOTIDE SEQUENCE</scope>
    <source>
        <strain evidence="3">NT08</strain>
    </source>
</reference>
<feature type="transmembrane region" description="Helical" evidence="1">
    <location>
        <begin position="362"/>
        <end position="382"/>
    </location>
</feature>
<feature type="transmembrane region" description="Helical" evidence="1">
    <location>
        <begin position="140"/>
        <end position="160"/>
    </location>
</feature>
<accession>A0A0B5QAC3</accession>
<evidence type="ECO:0000256" key="1">
    <source>
        <dbReference type="SAM" id="Phobius"/>
    </source>
</evidence>
<feature type="transmembrane region" description="Helical" evidence="1">
    <location>
        <begin position="29"/>
        <end position="53"/>
    </location>
</feature>
<dbReference type="Proteomes" id="UP000631418">
    <property type="component" value="Unassembled WGS sequence"/>
</dbReference>